<gene>
    <name evidence="5" type="ORF">LTSEUGA_5520</name>
</gene>
<organism evidence="5 6">
    <name type="scientific">Salmonella enterica subsp. enterica serovar Uganda str. R8-3404</name>
    <dbReference type="NCBI Taxonomy" id="913083"/>
    <lineage>
        <taxon>Bacteria</taxon>
        <taxon>Pseudomonadati</taxon>
        <taxon>Pseudomonadota</taxon>
        <taxon>Gammaproteobacteria</taxon>
        <taxon>Enterobacterales</taxon>
        <taxon>Enterobacteriaceae</taxon>
        <taxon>Salmonella</taxon>
    </lineage>
</organism>
<dbReference type="PANTHER" id="PTHR46847">
    <property type="entry name" value="D-ALLOSE-BINDING PERIPLASMIC PROTEIN-RELATED"/>
    <property type="match status" value="1"/>
</dbReference>
<accession>A0A6C8GVZ9</accession>
<dbReference type="Proteomes" id="UP000003915">
    <property type="component" value="Unassembled WGS sequence"/>
</dbReference>
<dbReference type="InterPro" id="IPR028082">
    <property type="entry name" value="Peripla_BP_I"/>
</dbReference>
<sequence>MTDQNQWVKEAKAKISQEHPGWEIVTTQFGYNDATKSLQTAEGIIKAYPDLDAIIAPDANALPAAAQAAENLKRNNLAIVGFSTPNVMHPYVQRGTVKEFGLWDVVQQGKISVYVANALLKNMPMNVGDSLDIPGIGKVTVSPNSEQGYHYEAKGNGIVLLPERVIFNKDNIDKYDF</sequence>
<dbReference type="Pfam" id="PF13407">
    <property type="entry name" value="Peripla_BP_4"/>
    <property type="match status" value="1"/>
</dbReference>
<dbReference type="SUPFAM" id="SSF53822">
    <property type="entry name" value="Periplasmic binding protein-like I"/>
    <property type="match status" value="1"/>
</dbReference>
<dbReference type="GO" id="GO:0030313">
    <property type="term" value="C:cell envelope"/>
    <property type="evidence" value="ECO:0007669"/>
    <property type="project" value="UniProtKB-SubCell"/>
</dbReference>
<protein>
    <submittedName>
        <fullName evidence="5">Autoinducer 2 ABC transport system, periplasmic AI-2 binding protein LsrB</fullName>
    </submittedName>
</protein>
<comment type="subcellular location">
    <subcellularLocation>
        <location evidence="1">Cell envelope</location>
    </subcellularLocation>
</comment>
<comment type="caution">
    <text evidence="5">The sequence shown here is derived from an EMBL/GenBank/DDBJ whole genome shotgun (WGS) entry which is preliminary data.</text>
</comment>
<dbReference type="GO" id="GO:0030246">
    <property type="term" value="F:carbohydrate binding"/>
    <property type="evidence" value="ECO:0007669"/>
    <property type="project" value="UniProtKB-ARBA"/>
</dbReference>
<comment type="similarity">
    <text evidence="2">Belongs to the bacterial solute-binding protein 2 family.</text>
</comment>
<feature type="domain" description="Periplasmic binding protein" evidence="4">
    <location>
        <begin position="2"/>
        <end position="121"/>
    </location>
</feature>
<evidence type="ECO:0000313" key="5">
    <source>
        <dbReference type="EMBL" id="EHC85500.1"/>
    </source>
</evidence>
<evidence type="ECO:0000313" key="6">
    <source>
        <dbReference type="Proteomes" id="UP000003915"/>
    </source>
</evidence>
<dbReference type="GO" id="GO:0055085">
    <property type="term" value="P:transmembrane transport"/>
    <property type="evidence" value="ECO:0007669"/>
    <property type="project" value="UniProtKB-ARBA"/>
</dbReference>
<dbReference type="PANTHER" id="PTHR46847:SF4">
    <property type="entry name" value="AUTOINDUCER 2-BINDING PROTEIN LSRB"/>
    <property type="match status" value="1"/>
</dbReference>
<evidence type="ECO:0000256" key="1">
    <source>
        <dbReference type="ARBA" id="ARBA00004196"/>
    </source>
</evidence>
<evidence type="ECO:0000256" key="3">
    <source>
        <dbReference type="ARBA" id="ARBA00022729"/>
    </source>
</evidence>
<dbReference type="Gene3D" id="3.40.50.2300">
    <property type="match status" value="2"/>
</dbReference>
<proteinExistence type="inferred from homology"/>
<dbReference type="AlphaFoldDB" id="A0A6C8GVZ9"/>
<dbReference type="EMBL" id="AFCV01001384">
    <property type="protein sequence ID" value="EHC85500.1"/>
    <property type="molecule type" value="Genomic_DNA"/>
</dbReference>
<keyword evidence="3" id="KW-0732">Signal</keyword>
<dbReference type="InterPro" id="IPR025997">
    <property type="entry name" value="SBP_2_dom"/>
</dbReference>
<name>A0A6C8GVZ9_SALET</name>
<evidence type="ECO:0000256" key="2">
    <source>
        <dbReference type="ARBA" id="ARBA00007639"/>
    </source>
</evidence>
<reference evidence="5 6" key="1">
    <citation type="journal article" date="2011" name="BMC Genomics">
        <title>Genome sequencing reveals diversification of virulence factor content and possible host adaptation in distinct subpopulations of Salmonella enterica.</title>
        <authorList>
            <person name="den Bakker H.C."/>
            <person name="Moreno Switt A.I."/>
            <person name="Govoni G."/>
            <person name="Cummings C.A."/>
            <person name="Ranieri M.L."/>
            <person name="Degoricija L."/>
            <person name="Hoelzer K."/>
            <person name="Rodriguez-Rivera L.D."/>
            <person name="Brown S."/>
            <person name="Bolchacova E."/>
            <person name="Furtado M.R."/>
            <person name="Wiedmann M."/>
        </authorList>
    </citation>
    <scope>NUCLEOTIDE SEQUENCE [LARGE SCALE GENOMIC DNA]</scope>
    <source>
        <strain evidence="5 6">R8-3404</strain>
    </source>
</reference>
<evidence type="ECO:0000259" key="4">
    <source>
        <dbReference type="Pfam" id="PF13407"/>
    </source>
</evidence>